<dbReference type="InterPro" id="IPR026960">
    <property type="entry name" value="RVT-Znf"/>
</dbReference>
<dbReference type="EMBL" id="GBRH01265671">
    <property type="protein sequence ID" value="JAD32224.1"/>
    <property type="molecule type" value="Transcribed_RNA"/>
</dbReference>
<accession>A0A0A9N0G9</accession>
<reference evidence="1" key="1">
    <citation type="submission" date="2014-09" db="EMBL/GenBank/DDBJ databases">
        <authorList>
            <person name="Magalhaes I.L.F."/>
            <person name="Oliveira U."/>
            <person name="Santos F.R."/>
            <person name="Vidigal T.H.D.A."/>
            <person name="Brescovit A.D."/>
            <person name="Santos A.J."/>
        </authorList>
    </citation>
    <scope>NUCLEOTIDE SEQUENCE</scope>
    <source>
        <tissue evidence="1">Shoot tissue taken approximately 20 cm above the soil surface</tissue>
    </source>
</reference>
<protein>
    <submittedName>
        <fullName evidence="1">Uncharacterized protein</fullName>
    </submittedName>
</protein>
<reference evidence="1" key="2">
    <citation type="journal article" date="2015" name="Data Brief">
        <title>Shoot transcriptome of the giant reed, Arundo donax.</title>
        <authorList>
            <person name="Barrero R.A."/>
            <person name="Guerrero F.D."/>
            <person name="Moolhuijzen P."/>
            <person name="Goolsby J.A."/>
            <person name="Tidwell J."/>
            <person name="Bellgard S.E."/>
            <person name="Bellgard M.I."/>
        </authorList>
    </citation>
    <scope>NUCLEOTIDE SEQUENCE</scope>
    <source>
        <tissue evidence="1">Shoot tissue taken approximately 20 cm above the soil surface</tissue>
    </source>
</reference>
<dbReference type="Pfam" id="PF13966">
    <property type="entry name" value="zf-RVT"/>
    <property type="match status" value="1"/>
</dbReference>
<name>A0A0A9N0G9_ARUDO</name>
<proteinExistence type="predicted"/>
<dbReference type="AlphaFoldDB" id="A0A0A9N0G9"/>
<organism evidence="1">
    <name type="scientific">Arundo donax</name>
    <name type="common">Giant reed</name>
    <name type="synonym">Donax arundinaceus</name>
    <dbReference type="NCBI Taxonomy" id="35708"/>
    <lineage>
        <taxon>Eukaryota</taxon>
        <taxon>Viridiplantae</taxon>
        <taxon>Streptophyta</taxon>
        <taxon>Embryophyta</taxon>
        <taxon>Tracheophyta</taxon>
        <taxon>Spermatophyta</taxon>
        <taxon>Magnoliopsida</taxon>
        <taxon>Liliopsida</taxon>
        <taxon>Poales</taxon>
        <taxon>Poaceae</taxon>
        <taxon>PACMAD clade</taxon>
        <taxon>Arundinoideae</taxon>
        <taxon>Arundineae</taxon>
        <taxon>Arundo</taxon>
    </lineage>
</organism>
<evidence type="ECO:0000313" key="1">
    <source>
        <dbReference type="EMBL" id="JAD32224.1"/>
    </source>
</evidence>
<sequence>MNRHSTVLNSIQDVLSGDHLIPLCQGIFGKVGRYLRVKVFTWLALWRRHCTADHRERHGLRCHYLCKLCDQEPGTTGHFLSILSFTKHILWNILLFRHCWHLPSSHKNLQD</sequence>